<dbReference type="Proteomes" id="UP000784294">
    <property type="component" value="Unassembled WGS sequence"/>
</dbReference>
<accession>A0A448XKY3</accession>
<evidence type="ECO:0000313" key="2">
    <source>
        <dbReference type="Proteomes" id="UP000784294"/>
    </source>
</evidence>
<sequence>MVMSCPIPQVTDRARLRLSGWKAGWADPNSTARSLSYFAYCVTPSLPPSFASRCWARLLGVSSSPQQRCWARDPKLVSLTEASATWAPRPTGNSFRLARATPARPLPQVRNEREAPCRVVLTRLSIASRGERCMSD</sequence>
<protein>
    <submittedName>
        <fullName evidence="1">Uncharacterized protein</fullName>
    </submittedName>
</protein>
<dbReference type="AlphaFoldDB" id="A0A448XKY3"/>
<keyword evidence="2" id="KW-1185">Reference proteome</keyword>
<evidence type="ECO:0000313" key="1">
    <source>
        <dbReference type="EMBL" id="VEL39104.1"/>
    </source>
</evidence>
<name>A0A448XKY3_9PLAT</name>
<proteinExistence type="predicted"/>
<gene>
    <name evidence="1" type="ORF">PXEA_LOCUS32544</name>
</gene>
<comment type="caution">
    <text evidence="1">The sequence shown here is derived from an EMBL/GenBank/DDBJ whole genome shotgun (WGS) entry which is preliminary data.</text>
</comment>
<organism evidence="1 2">
    <name type="scientific">Protopolystoma xenopodis</name>
    <dbReference type="NCBI Taxonomy" id="117903"/>
    <lineage>
        <taxon>Eukaryota</taxon>
        <taxon>Metazoa</taxon>
        <taxon>Spiralia</taxon>
        <taxon>Lophotrochozoa</taxon>
        <taxon>Platyhelminthes</taxon>
        <taxon>Monogenea</taxon>
        <taxon>Polyopisthocotylea</taxon>
        <taxon>Polystomatidea</taxon>
        <taxon>Polystomatidae</taxon>
        <taxon>Protopolystoma</taxon>
    </lineage>
</organism>
<dbReference type="EMBL" id="CAAALY010260104">
    <property type="protein sequence ID" value="VEL39104.1"/>
    <property type="molecule type" value="Genomic_DNA"/>
</dbReference>
<reference evidence="1" key="1">
    <citation type="submission" date="2018-11" db="EMBL/GenBank/DDBJ databases">
        <authorList>
            <consortium name="Pathogen Informatics"/>
        </authorList>
    </citation>
    <scope>NUCLEOTIDE SEQUENCE</scope>
</reference>